<keyword evidence="3" id="KW-0472">Membrane</keyword>
<evidence type="ECO:0000313" key="6">
    <source>
        <dbReference type="Proteomes" id="UP001589693"/>
    </source>
</evidence>
<keyword evidence="3" id="KW-0812">Transmembrane</keyword>
<feature type="domain" description="Putative zinc-finger" evidence="4">
    <location>
        <begin position="10"/>
        <end position="37"/>
    </location>
</feature>
<protein>
    <submittedName>
        <fullName evidence="5">Anti-sigma factor family protein</fullName>
    </submittedName>
</protein>
<dbReference type="RefSeq" id="WP_377849794.1">
    <property type="nucleotide sequence ID" value="NZ_JBHLZU010000002.1"/>
</dbReference>
<proteinExistence type="predicted"/>
<organism evidence="5 6">
    <name type="scientific">Allokutzneria oryzae</name>
    <dbReference type="NCBI Taxonomy" id="1378989"/>
    <lineage>
        <taxon>Bacteria</taxon>
        <taxon>Bacillati</taxon>
        <taxon>Actinomycetota</taxon>
        <taxon>Actinomycetes</taxon>
        <taxon>Pseudonocardiales</taxon>
        <taxon>Pseudonocardiaceae</taxon>
        <taxon>Allokutzneria</taxon>
    </lineage>
</organism>
<keyword evidence="1" id="KW-0805">Transcription regulation</keyword>
<dbReference type="Proteomes" id="UP001589693">
    <property type="component" value="Unassembled WGS sequence"/>
</dbReference>
<evidence type="ECO:0000256" key="2">
    <source>
        <dbReference type="ARBA" id="ARBA00023163"/>
    </source>
</evidence>
<evidence type="ECO:0000313" key="5">
    <source>
        <dbReference type="EMBL" id="MFB9902720.1"/>
    </source>
</evidence>
<dbReference type="InterPro" id="IPR041916">
    <property type="entry name" value="Anti_sigma_zinc_sf"/>
</dbReference>
<dbReference type="Gene3D" id="1.10.10.1320">
    <property type="entry name" value="Anti-sigma factor, zinc-finger domain"/>
    <property type="match status" value="1"/>
</dbReference>
<dbReference type="Pfam" id="PF13490">
    <property type="entry name" value="zf-HC2"/>
    <property type="match status" value="1"/>
</dbReference>
<feature type="transmembrane region" description="Helical" evidence="3">
    <location>
        <begin position="85"/>
        <end position="107"/>
    </location>
</feature>
<sequence length="218" mass="23957">MRPSLEHTDLGAYVVGALSDEETEAFEAHLMECAQCQRELKAFAPLPDLLDQVDERPRPRLDDDVVLTGLLERVAADRRRRRRTWVVAAAAALVLIIAGPLLVLGSLPSDPWPDRSTTLTATKGEVWAKLAVDGKPWGTEVRLELGGITGPLSCELRAVTRTGVTRPLMDWAVPQYGYGVPSQPKPLVASGMTALRREEIARFEVRTSDGRDLVILEP</sequence>
<dbReference type="EMBL" id="JBHLZU010000002">
    <property type="protein sequence ID" value="MFB9902720.1"/>
    <property type="molecule type" value="Genomic_DNA"/>
</dbReference>
<keyword evidence="2" id="KW-0804">Transcription</keyword>
<comment type="caution">
    <text evidence="5">The sequence shown here is derived from an EMBL/GenBank/DDBJ whole genome shotgun (WGS) entry which is preliminary data.</text>
</comment>
<evidence type="ECO:0000259" key="4">
    <source>
        <dbReference type="Pfam" id="PF13490"/>
    </source>
</evidence>
<gene>
    <name evidence="5" type="ORF">ACFFQA_02085</name>
</gene>
<accession>A0ABV5ZP98</accession>
<evidence type="ECO:0000256" key="3">
    <source>
        <dbReference type="SAM" id="Phobius"/>
    </source>
</evidence>
<evidence type="ECO:0000256" key="1">
    <source>
        <dbReference type="ARBA" id="ARBA00023015"/>
    </source>
</evidence>
<keyword evidence="3" id="KW-1133">Transmembrane helix</keyword>
<dbReference type="InterPro" id="IPR027383">
    <property type="entry name" value="Znf_put"/>
</dbReference>
<reference evidence="5 6" key="1">
    <citation type="submission" date="2024-09" db="EMBL/GenBank/DDBJ databases">
        <authorList>
            <person name="Sun Q."/>
            <person name="Mori K."/>
        </authorList>
    </citation>
    <scope>NUCLEOTIDE SEQUENCE [LARGE SCALE GENOMIC DNA]</scope>
    <source>
        <strain evidence="5 6">TBRC 7907</strain>
    </source>
</reference>
<keyword evidence="6" id="KW-1185">Reference proteome</keyword>
<name>A0ABV5ZP98_9PSEU</name>